<dbReference type="Proteomes" id="UP000198953">
    <property type="component" value="Unassembled WGS sequence"/>
</dbReference>
<name>A0A1H8K686_9ACTN</name>
<reference evidence="1 2" key="1">
    <citation type="submission" date="2016-10" db="EMBL/GenBank/DDBJ databases">
        <authorList>
            <person name="de Groot N.N."/>
        </authorList>
    </citation>
    <scope>NUCLEOTIDE SEQUENCE [LARGE SCALE GENOMIC DNA]</scope>
    <source>
        <strain evidence="1 2">DSM 43357</strain>
    </source>
</reference>
<dbReference type="STRING" id="46177.SAMN05660976_08521"/>
<dbReference type="RefSeq" id="WP_091106107.1">
    <property type="nucleotide sequence ID" value="NZ_FOBF01000050.1"/>
</dbReference>
<sequence>MTGAYARHGTYTGYTTHGCRCDRCREAMCRYNKQRLAAIARGEWQPWADIGEVRQHVKALRQAGLSFDLIADLAGVDRRNVELSLSPDRKRVRTSFAEKVLAVTVDLDQMPDWAKVDATGTRRRLQALMYAGWSANTLADMVGLERLAIRKLMDRPRVRVFTARAVRKVFADLCNRMPPCEARYERASVTRAQRHARAQGWAPAMAWDDIDDPREKPKGIRREAS</sequence>
<dbReference type="OrthoDB" id="4551696at2"/>
<protein>
    <submittedName>
        <fullName evidence="1">Uncharacterized protein</fullName>
    </submittedName>
</protein>
<gene>
    <name evidence="1" type="ORF">SAMN05660976_08521</name>
</gene>
<proteinExistence type="predicted"/>
<keyword evidence="2" id="KW-1185">Reference proteome</keyword>
<evidence type="ECO:0000313" key="2">
    <source>
        <dbReference type="Proteomes" id="UP000198953"/>
    </source>
</evidence>
<dbReference type="AlphaFoldDB" id="A0A1H8K686"/>
<organism evidence="1 2">
    <name type="scientific">Nonomuraea pusilla</name>
    <dbReference type="NCBI Taxonomy" id="46177"/>
    <lineage>
        <taxon>Bacteria</taxon>
        <taxon>Bacillati</taxon>
        <taxon>Actinomycetota</taxon>
        <taxon>Actinomycetes</taxon>
        <taxon>Streptosporangiales</taxon>
        <taxon>Streptosporangiaceae</taxon>
        <taxon>Nonomuraea</taxon>
    </lineage>
</organism>
<dbReference type="EMBL" id="FOBF01000050">
    <property type="protein sequence ID" value="SEN87898.1"/>
    <property type="molecule type" value="Genomic_DNA"/>
</dbReference>
<evidence type="ECO:0000313" key="1">
    <source>
        <dbReference type="EMBL" id="SEN87898.1"/>
    </source>
</evidence>
<accession>A0A1H8K686</accession>